<evidence type="ECO:0000259" key="2">
    <source>
        <dbReference type="Pfam" id="PF08609"/>
    </source>
</evidence>
<sequence>MSSANLQQWTGLLQWSLQYQDGTQNSDVGAMDPERRAFLKNALENHITDPAEGFKALIAVLQTPRAEGGNDEATEEEFVERKVEALEAIMGYVEQIDWARDFVKLGGFKIVTDMTQDEHKDIRIAALEVFGACVQNNPPVQEAAMELKALPILMDKLRSSGLSATEYAKVLFAVATFIRECTPASIAFIKDEKGVALLLDIIKANEAVYGIRAQRKALFLMHYIITTVPAVRIALGGQLIAALNVTMLSQDIDLRENSMKLLLIMYADAHVRERLEDEILEQTRAALSKFSKTGDHFEDLDETALAMAAELREAIDRRSPPSTEEPALLANVAAN</sequence>
<dbReference type="InParanoid" id="A0A2R5GIQ0"/>
<dbReference type="Gene3D" id="1.25.10.10">
    <property type="entry name" value="Leucine-rich Repeat Variant"/>
    <property type="match status" value="1"/>
</dbReference>
<organism evidence="3 4">
    <name type="scientific">Hondaea fermentalgiana</name>
    <dbReference type="NCBI Taxonomy" id="2315210"/>
    <lineage>
        <taxon>Eukaryota</taxon>
        <taxon>Sar</taxon>
        <taxon>Stramenopiles</taxon>
        <taxon>Bigyra</taxon>
        <taxon>Labyrinthulomycetes</taxon>
        <taxon>Thraustochytrida</taxon>
        <taxon>Thraustochytriidae</taxon>
        <taxon>Hondaea</taxon>
    </lineage>
</organism>
<dbReference type="InterPro" id="IPR011989">
    <property type="entry name" value="ARM-like"/>
</dbReference>
<feature type="domain" description="Nucleotide exchange factor Fes1" evidence="2">
    <location>
        <begin position="11"/>
        <end position="101"/>
    </location>
</feature>
<proteinExistence type="predicted"/>
<evidence type="ECO:0000313" key="3">
    <source>
        <dbReference type="EMBL" id="GBG30189.1"/>
    </source>
</evidence>
<keyword evidence="1" id="KW-0677">Repeat</keyword>
<dbReference type="GO" id="GO:0000774">
    <property type="term" value="F:adenyl-nucleotide exchange factor activity"/>
    <property type="evidence" value="ECO:0007669"/>
    <property type="project" value="TreeGrafter"/>
</dbReference>
<dbReference type="Proteomes" id="UP000241890">
    <property type="component" value="Unassembled WGS sequence"/>
</dbReference>
<dbReference type="PANTHER" id="PTHR19316:SF18">
    <property type="entry name" value="HSP70-BINDING PROTEIN 1"/>
    <property type="match status" value="1"/>
</dbReference>
<reference evidence="3 4" key="1">
    <citation type="submission" date="2017-12" db="EMBL/GenBank/DDBJ databases">
        <title>Sequencing, de novo assembly and annotation of complete genome of a new Thraustochytrid species, strain FCC1311.</title>
        <authorList>
            <person name="Sedici K."/>
            <person name="Godart F."/>
            <person name="Aiese Cigliano R."/>
            <person name="Sanseverino W."/>
            <person name="Barakat M."/>
            <person name="Ortet P."/>
            <person name="Marechal E."/>
            <person name="Cagnac O."/>
            <person name="Amato A."/>
        </authorList>
    </citation>
    <scope>NUCLEOTIDE SEQUENCE [LARGE SCALE GENOMIC DNA]</scope>
</reference>
<dbReference type="Pfam" id="PF08609">
    <property type="entry name" value="Fes1"/>
    <property type="match status" value="1"/>
</dbReference>
<dbReference type="SUPFAM" id="SSF48371">
    <property type="entry name" value="ARM repeat"/>
    <property type="match status" value="1"/>
</dbReference>
<dbReference type="EMBL" id="BEYU01000072">
    <property type="protein sequence ID" value="GBG30189.1"/>
    <property type="molecule type" value="Genomic_DNA"/>
</dbReference>
<accession>A0A2R5GIQ0</accession>
<protein>
    <submittedName>
        <fullName evidence="3">Hsp70 nucleotide exchange factor fes1</fullName>
    </submittedName>
</protein>
<evidence type="ECO:0000313" key="4">
    <source>
        <dbReference type="Proteomes" id="UP000241890"/>
    </source>
</evidence>
<dbReference type="PANTHER" id="PTHR19316">
    <property type="entry name" value="PROTEIN FOLDING REGULATOR"/>
    <property type="match status" value="1"/>
</dbReference>
<dbReference type="AlphaFoldDB" id="A0A2R5GIQ0"/>
<name>A0A2R5GIQ0_9STRA</name>
<keyword evidence="4" id="KW-1185">Reference proteome</keyword>
<dbReference type="InterPro" id="IPR016024">
    <property type="entry name" value="ARM-type_fold"/>
</dbReference>
<dbReference type="InterPro" id="IPR050693">
    <property type="entry name" value="Hsp70_NEF-Inhibitors"/>
</dbReference>
<dbReference type="OrthoDB" id="10250458at2759"/>
<dbReference type="GO" id="GO:0005783">
    <property type="term" value="C:endoplasmic reticulum"/>
    <property type="evidence" value="ECO:0007669"/>
    <property type="project" value="TreeGrafter"/>
</dbReference>
<evidence type="ECO:0000256" key="1">
    <source>
        <dbReference type="ARBA" id="ARBA00022737"/>
    </source>
</evidence>
<gene>
    <name evidence="3" type="ORF">FCC1311_064092</name>
</gene>
<comment type="caution">
    <text evidence="3">The sequence shown here is derived from an EMBL/GenBank/DDBJ whole genome shotgun (WGS) entry which is preliminary data.</text>
</comment>
<dbReference type="InterPro" id="IPR013918">
    <property type="entry name" value="Nucleotide_exch_fac_Fes1"/>
</dbReference>